<dbReference type="Gene3D" id="3.40.630.10">
    <property type="entry name" value="Zn peptidases"/>
    <property type="match status" value="2"/>
</dbReference>
<dbReference type="EMBL" id="LS974202">
    <property type="protein sequence ID" value="SSC13123.1"/>
    <property type="molecule type" value="Genomic_DNA"/>
</dbReference>
<reference evidence="2 3" key="1">
    <citation type="submission" date="2017-01" db="EMBL/GenBank/DDBJ databases">
        <authorList>
            <person name="Erauso G."/>
        </authorList>
    </citation>
    <scope>NUCLEOTIDE SEQUENCE [LARGE SCALE GENOMIC DNA]</scope>
    <source>
        <strain evidence="2">MESINF1</strain>
    </source>
</reference>
<keyword evidence="1" id="KW-1133">Transmembrane helix</keyword>
<dbReference type="RefSeq" id="WP_197712652.1">
    <property type="nucleotide sequence ID" value="NZ_LS974202.1"/>
</dbReference>
<evidence type="ECO:0000313" key="3">
    <source>
        <dbReference type="Proteomes" id="UP000250796"/>
    </source>
</evidence>
<evidence type="ECO:0000256" key="1">
    <source>
        <dbReference type="SAM" id="Phobius"/>
    </source>
</evidence>
<organism evidence="2 3">
    <name type="scientific">Mesotoga infera</name>
    <dbReference type="NCBI Taxonomy" id="1236046"/>
    <lineage>
        <taxon>Bacteria</taxon>
        <taxon>Thermotogati</taxon>
        <taxon>Thermotogota</taxon>
        <taxon>Thermotogae</taxon>
        <taxon>Kosmotogales</taxon>
        <taxon>Kosmotogaceae</taxon>
        <taxon>Mesotoga</taxon>
    </lineage>
</organism>
<dbReference type="AlphaFoldDB" id="A0A7Z7LFG0"/>
<gene>
    <name evidence="2" type="ORF">MESINF_1679</name>
</gene>
<feature type="transmembrane region" description="Helical" evidence="1">
    <location>
        <begin position="5"/>
        <end position="26"/>
    </location>
</feature>
<sequence length="375" mass="41302">MKKRYVQFIVFIAVVVVIVLLSGFSFTSMWKDPPIVPGPGVTEIKMLSDWLPSLAGTKSDTEVYIIRGSQPGGNLLLLGGNHPNEPGGMLAAVLMIENVSSLVGTVYIIPRANHSAFTHNDPMEGAPQFFSIELPEGSKRTFRFGSRRTNPVSQWPDPTIYNHPTGSTLGGSEISNLNRAFPGREDGLITERVAAAIMNIVKQEKIDLVCDLHESSPEYPVNNAIVFHQKAAELAIMTQMMLEMEGVNIRLEESPPSLRGLTHREIGDNSDAYVVLLEVANPSQGRLRGKTTEELVTTGVDKYYLQASKDGKLFAPYDETGYPLELRVARHVTTVRVLLDSWNMMFPDRMIMLSDVPAYNAILSDGLGAFLKPVS</sequence>
<name>A0A7Z7LFG0_9BACT</name>
<dbReference type="SUPFAM" id="SSF53187">
    <property type="entry name" value="Zn-dependent exopeptidases"/>
    <property type="match status" value="1"/>
</dbReference>
<dbReference type="KEGG" id="minf:MESINF_1679"/>
<accession>A0A7Z7LFG0</accession>
<protein>
    <submittedName>
        <fullName evidence="2">Succinylglutamate desuccinylase/aspartoacylase</fullName>
    </submittedName>
</protein>
<dbReference type="Proteomes" id="UP000250796">
    <property type="component" value="Chromosome MESINF"/>
</dbReference>
<proteinExistence type="predicted"/>
<keyword evidence="1" id="KW-0472">Membrane</keyword>
<dbReference type="GO" id="GO:0046872">
    <property type="term" value="F:metal ion binding"/>
    <property type="evidence" value="ECO:0007669"/>
    <property type="project" value="UniProtKB-KW"/>
</dbReference>
<keyword evidence="3" id="KW-1185">Reference proteome</keyword>
<keyword evidence="1" id="KW-0812">Transmembrane</keyword>
<dbReference type="GO" id="GO:0016788">
    <property type="term" value="F:hydrolase activity, acting on ester bonds"/>
    <property type="evidence" value="ECO:0007669"/>
    <property type="project" value="InterPro"/>
</dbReference>
<evidence type="ECO:0000313" key="2">
    <source>
        <dbReference type="EMBL" id="SSC13123.1"/>
    </source>
</evidence>